<reference evidence="2 3" key="1">
    <citation type="journal article" date="2016" name="Mol. Biol. Evol.">
        <title>Comparative Genomics of Early-Diverging Mushroom-Forming Fungi Provides Insights into the Origins of Lignocellulose Decay Capabilities.</title>
        <authorList>
            <person name="Nagy L.G."/>
            <person name="Riley R."/>
            <person name="Tritt A."/>
            <person name="Adam C."/>
            <person name="Daum C."/>
            <person name="Floudas D."/>
            <person name="Sun H."/>
            <person name="Yadav J.S."/>
            <person name="Pangilinan J."/>
            <person name="Larsson K.H."/>
            <person name="Matsuura K."/>
            <person name="Barry K."/>
            <person name="Labutti K."/>
            <person name="Kuo R."/>
            <person name="Ohm R.A."/>
            <person name="Bhattacharya S.S."/>
            <person name="Shirouzu T."/>
            <person name="Yoshinaga Y."/>
            <person name="Martin F.M."/>
            <person name="Grigoriev I.V."/>
            <person name="Hibbett D.S."/>
        </authorList>
    </citation>
    <scope>NUCLEOTIDE SEQUENCE [LARGE SCALE GENOMIC DNA]</scope>
    <source>
        <strain evidence="2 3">HHB12733</strain>
    </source>
</reference>
<dbReference type="InParanoid" id="A0A165CSE4"/>
<feature type="compositionally biased region" description="Polar residues" evidence="1">
    <location>
        <begin position="263"/>
        <end position="272"/>
    </location>
</feature>
<name>A0A165CSE4_9BASI</name>
<feature type="compositionally biased region" description="Basic and acidic residues" evidence="1">
    <location>
        <begin position="160"/>
        <end position="176"/>
    </location>
</feature>
<dbReference type="OrthoDB" id="10596649at2759"/>
<feature type="region of interest" description="Disordered" evidence="1">
    <location>
        <begin position="199"/>
        <end position="272"/>
    </location>
</feature>
<proteinExistence type="predicted"/>
<dbReference type="EMBL" id="KV424114">
    <property type="protein sequence ID" value="KZT51310.1"/>
    <property type="molecule type" value="Genomic_DNA"/>
</dbReference>
<keyword evidence="3" id="KW-1185">Reference proteome</keyword>
<feature type="region of interest" description="Disordered" evidence="1">
    <location>
        <begin position="136"/>
        <end position="185"/>
    </location>
</feature>
<dbReference type="AlphaFoldDB" id="A0A165CSE4"/>
<organism evidence="2 3">
    <name type="scientific">Calocera cornea HHB12733</name>
    <dbReference type="NCBI Taxonomy" id="1353952"/>
    <lineage>
        <taxon>Eukaryota</taxon>
        <taxon>Fungi</taxon>
        <taxon>Dikarya</taxon>
        <taxon>Basidiomycota</taxon>
        <taxon>Agaricomycotina</taxon>
        <taxon>Dacrymycetes</taxon>
        <taxon>Dacrymycetales</taxon>
        <taxon>Dacrymycetaceae</taxon>
        <taxon>Calocera</taxon>
    </lineage>
</organism>
<evidence type="ECO:0000256" key="1">
    <source>
        <dbReference type="SAM" id="MobiDB-lite"/>
    </source>
</evidence>
<protein>
    <submittedName>
        <fullName evidence="2">Uncharacterized protein</fullName>
    </submittedName>
</protein>
<accession>A0A165CSE4</accession>
<sequence length="272" mass="30176">MAERHILPDSSAILLDRRKLDRSERAVCRYLHRAGLLRETLQKLFCKNTRAIQRAISNETTSGARRDFGDDARHIPEHFKRRADEASADFEQRIVQLAEDAQGKVRRIRLARSVGSPESQQNEVQALPASTLYDARSAPGSQKRAEAGTGPSRNVLPCERPTRGSEDSPADDHAEEQVAVWLPRPPRKAAACAGNIFKQRAVPFAGPNRPPDSDDESDFPESEPVSPAKRPREDEGVPIASEPLSKMSRQIARSPCTHRAPTEETTSVRIPP</sequence>
<evidence type="ECO:0000313" key="2">
    <source>
        <dbReference type="EMBL" id="KZT51310.1"/>
    </source>
</evidence>
<gene>
    <name evidence="2" type="ORF">CALCODRAFT_144873</name>
</gene>
<evidence type="ECO:0000313" key="3">
    <source>
        <dbReference type="Proteomes" id="UP000076842"/>
    </source>
</evidence>
<dbReference type="Proteomes" id="UP000076842">
    <property type="component" value="Unassembled WGS sequence"/>
</dbReference>